<dbReference type="Gramene" id="Solyc00g008570.2.1">
    <property type="protein sequence ID" value="Solyc00g008570.2.1"/>
    <property type="gene ID" value="Solyc00g008570.2"/>
</dbReference>
<dbReference type="PaxDb" id="4081-Solyc00g008570.2.1"/>
<dbReference type="EnsemblPlants" id="Solyc00g008570.2.1">
    <property type="protein sequence ID" value="Solyc00g008570.2.1"/>
    <property type="gene ID" value="Solyc00g008570.2"/>
</dbReference>
<evidence type="ECO:0000313" key="1">
    <source>
        <dbReference type="EnsemblPlants" id="Solyc00g008570.2.1"/>
    </source>
</evidence>
<name>A0A494G8J3_SOLLC</name>
<proteinExistence type="predicted"/>
<dbReference type="AlphaFoldDB" id="A0A494G8J3"/>
<evidence type="ECO:0000313" key="2">
    <source>
        <dbReference type="Proteomes" id="UP000004994"/>
    </source>
</evidence>
<protein>
    <submittedName>
        <fullName evidence="1">Uncharacterized protein</fullName>
    </submittedName>
</protein>
<keyword evidence="2" id="KW-1185">Reference proteome</keyword>
<dbReference type="InParanoid" id="A0A494G8J3"/>
<organism evidence="1">
    <name type="scientific">Solanum lycopersicum</name>
    <name type="common">Tomato</name>
    <name type="synonym">Lycopersicon esculentum</name>
    <dbReference type="NCBI Taxonomy" id="4081"/>
    <lineage>
        <taxon>Eukaryota</taxon>
        <taxon>Viridiplantae</taxon>
        <taxon>Streptophyta</taxon>
        <taxon>Embryophyta</taxon>
        <taxon>Tracheophyta</taxon>
        <taxon>Spermatophyta</taxon>
        <taxon>Magnoliopsida</taxon>
        <taxon>eudicotyledons</taxon>
        <taxon>Gunneridae</taxon>
        <taxon>Pentapetalae</taxon>
        <taxon>asterids</taxon>
        <taxon>lamiids</taxon>
        <taxon>Solanales</taxon>
        <taxon>Solanaceae</taxon>
        <taxon>Solanoideae</taxon>
        <taxon>Solaneae</taxon>
        <taxon>Solanum</taxon>
        <taxon>Solanum subgen. Lycopersicon</taxon>
    </lineage>
</organism>
<reference evidence="1" key="1">
    <citation type="journal article" date="2012" name="Nature">
        <title>The tomato genome sequence provides insights into fleshy fruit evolution.</title>
        <authorList>
            <consortium name="Tomato Genome Consortium"/>
        </authorList>
    </citation>
    <scope>NUCLEOTIDE SEQUENCE [LARGE SCALE GENOMIC DNA]</scope>
    <source>
        <strain evidence="1">cv. Heinz 1706</strain>
    </source>
</reference>
<accession>A0A494G8J3</accession>
<reference evidence="1" key="2">
    <citation type="submission" date="2019-04" db="UniProtKB">
        <authorList>
            <consortium name="EnsemblPlants"/>
        </authorList>
    </citation>
    <scope>IDENTIFICATION</scope>
    <source>
        <strain evidence="1">cv. Heinz 1706</strain>
    </source>
</reference>
<dbReference type="Proteomes" id="UP000004994">
    <property type="component" value="Unassembled WGS sequence"/>
</dbReference>
<sequence>MVPTDVYAMLEATHAPAVRLPNRNRGLCPPRARIVG</sequence>